<protein>
    <submittedName>
        <fullName evidence="1">11734_t:CDS:1</fullName>
    </submittedName>
</protein>
<sequence>LKQATGDAVINKIKPILINKDLALLSAIQTEMPHIKHQLCTWYMEQNIVKNLSRKLKDKFVAFSKDFKMIITETIEDHFITSWDHLLV</sequence>
<feature type="non-terminal residue" evidence="1">
    <location>
        <position position="1"/>
    </location>
</feature>
<gene>
    <name evidence="1" type="ORF">SPELUC_LOCUS14796</name>
</gene>
<evidence type="ECO:0000313" key="1">
    <source>
        <dbReference type="EMBL" id="CAG8755848.1"/>
    </source>
</evidence>
<feature type="non-terminal residue" evidence="1">
    <location>
        <position position="88"/>
    </location>
</feature>
<proteinExistence type="predicted"/>
<comment type="caution">
    <text evidence="1">The sequence shown here is derived from an EMBL/GenBank/DDBJ whole genome shotgun (WGS) entry which is preliminary data.</text>
</comment>
<organism evidence="1 2">
    <name type="scientific">Cetraspora pellucida</name>
    <dbReference type="NCBI Taxonomy" id="1433469"/>
    <lineage>
        <taxon>Eukaryota</taxon>
        <taxon>Fungi</taxon>
        <taxon>Fungi incertae sedis</taxon>
        <taxon>Mucoromycota</taxon>
        <taxon>Glomeromycotina</taxon>
        <taxon>Glomeromycetes</taxon>
        <taxon>Diversisporales</taxon>
        <taxon>Gigasporaceae</taxon>
        <taxon>Cetraspora</taxon>
    </lineage>
</organism>
<dbReference type="Proteomes" id="UP000789366">
    <property type="component" value="Unassembled WGS sequence"/>
</dbReference>
<dbReference type="EMBL" id="CAJVPW010045435">
    <property type="protein sequence ID" value="CAG8755848.1"/>
    <property type="molecule type" value="Genomic_DNA"/>
</dbReference>
<name>A0ACA9QJQ5_9GLOM</name>
<evidence type="ECO:0000313" key="2">
    <source>
        <dbReference type="Proteomes" id="UP000789366"/>
    </source>
</evidence>
<keyword evidence="2" id="KW-1185">Reference proteome</keyword>
<accession>A0ACA9QJQ5</accession>
<reference evidence="1" key="1">
    <citation type="submission" date="2021-06" db="EMBL/GenBank/DDBJ databases">
        <authorList>
            <person name="Kallberg Y."/>
            <person name="Tangrot J."/>
            <person name="Rosling A."/>
        </authorList>
    </citation>
    <scope>NUCLEOTIDE SEQUENCE</scope>
    <source>
        <strain evidence="1">28 12/20/2015</strain>
    </source>
</reference>